<dbReference type="InterPro" id="IPR051317">
    <property type="entry name" value="Gfo/Idh/MocA_oxidoreduct"/>
</dbReference>
<protein>
    <submittedName>
        <fullName evidence="2">Gfo/Idh/MocA family protein</fullName>
    </submittedName>
</protein>
<comment type="caution">
    <text evidence="2">The sequence shown here is derived from an EMBL/GenBank/DDBJ whole genome shotgun (WGS) entry which is preliminary data.</text>
</comment>
<name>A0ABV8LPX8_9ACTN</name>
<reference evidence="3" key="1">
    <citation type="journal article" date="2019" name="Int. J. Syst. Evol. Microbiol.">
        <title>The Global Catalogue of Microorganisms (GCM) 10K type strain sequencing project: providing services to taxonomists for standard genome sequencing and annotation.</title>
        <authorList>
            <consortium name="The Broad Institute Genomics Platform"/>
            <consortium name="The Broad Institute Genome Sequencing Center for Infectious Disease"/>
            <person name="Wu L."/>
            <person name="Ma J."/>
        </authorList>
    </citation>
    <scope>NUCLEOTIDE SEQUENCE [LARGE SCALE GENOMIC DNA]</scope>
    <source>
        <strain evidence="3">CGMCC 4.7289</strain>
    </source>
</reference>
<dbReference type="Gene3D" id="3.40.50.720">
    <property type="entry name" value="NAD(P)-binding Rossmann-like Domain"/>
    <property type="match status" value="1"/>
</dbReference>
<evidence type="ECO:0000313" key="3">
    <source>
        <dbReference type="Proteomes" id="UP001595816"/>
    </source>
</evidence>
<dbReference type="RefSeq" id="WP_253751801.1">
    <property type="nucleotide sequence ID" value="NZ_JAMZDZ010000001.1"/>
</dbReference>
<dbReference type="Gene3D" id="3.30.360.10">
    <property type="entry name" value="Dihydrodipicolinate Reductase, domain 2"/>
    <property type="match status" value="1"/>
</dbReference>
<dbReference type="PANTHER" id="PTHR43708">
    <property type="entry name" value="CONSERVED EXPRESSED OXIDOREDUCTASE (EUROFUNG)"/>
    <property type="match status" value="1"/>
</dbReference>
<sequence length="358" mass="38099">MGIAMIRVAIAGLGTIARTAHLPMLARRSDLFSVVAVSDLSPTALAEFDVARYADASEMIAAGGFDAILLLTSGSHGTLAGQALAAGLPVFCEKPLALTRAEIAQLPATDRLMVGYMKQYDPAVERALEELDRIGGPSAVHHVDVTVLHPSGESQLAFAHLPTFTDVPPAALASLRARDDDLVRAAVGDDPGAQGLYRILANSLSHDLSLLRLFTGAPATIDHATTWTRKGVPEPSVEVTGDLSDGGRYTLHWHYLPDYPAYRETVTLHHERGSLELVFPTPYLMNAPTVLTIAEGPTRSVFTSVDEAFERELVAFHSLVTTGSAARTGVEGGLSDLVTSQRIVRASQHPVSGEALQV</sequence>
<evidence type="ECO:0000259" key="1">
    <source>
        <dbReference type="Pfam" id="PF01408"/>
    </source>
</evidence>
<dbReference type="Proteomes" id="UP001595816">
    <property type="component" value="Unassembled WGS sequence"/>
</dbReference>
<feature type="domain" description="Gfo/Idh/MocA-like oxidoreductase N-terminal" evidence="1">
    <location>
        <begin position="6"/>
        <end position="106"/>
    </location>
</feature>
<keyword evidence="3" id="KW-1185">Reference proteome</keyword>
<dbReference type="PANTHER" id="PTHR43708:SF4">
    <property type="entry name" value="OXIDOREDUCTASE YCEM-RELATED"/>
    <property type="match status" value="1"/>
</dbReference>
<dbReference type="EMBL" id="JBHSAY010000009">
    <property type="protein sequence ID" value="MFC4133082.1"/>
    <property type="molecule type" value="Genomic_DNA"/>
</dbReference>
<dbReference type="SUPFAM" id="SSF51735">
    <property type="entry name" value="NAD(P)-binding Rossmann-fold domains"/>
    <property type="match status" value="1"/>
</dbReference>
<dbReference type="InterPro" id="IPR000683">
    <property type="entry name" value="Gfo/Idh/MocA-like_OxRdtase_N"/>
</dbReference>
<dbReference type="Pfam" id="PF01408">
    <property type="entry name" value="GFO_IDH_MocA"/>
    <property type="match status" value="1"/>
</dbReference>
<dbReference type="InterPro" id="IPR036291">
    <property type="entry name" value="NAD(P)-bd_dom_sf"/>
</dbReference>
<organism evidence="2 3">
    <name type="scientific">Hamadaea flava</name>
    <dbReference type="NCBI Taxonomy" id="1742688"/>
    <lineage>
        <taxon>Bacteria</taxon>
        <taxon>Bacillati</taxon>
        <taxon>Actinomycetota</taxon>
        <taxon>Actinomycetes</taxon>
        <taxon>Micromonosporales</taxon>
        <taxon>Micromonosporaceae</taxon>
        <taxon>Hamadaea</taxon>
    </lineage>
</organism>
<proteinExistence type="predicted"/>
<evidence type="ECO:0000313" key="2">
    <source>
        <dbReference type="EMBL" id="MFC4133082.1"/>
    </source>
</evidence>
<gene>
    <name evidence="2" type="ORF">ACFOZ4_20915</name>
</gene>
<accession>A0ABV8LPX8</accession>